<organism evidence="2 3">
    <name type="scientific">Pseudoduganella namucuonensis</name>
    <dbReference type="NCBI Taxonomy" id="1035707"/>
    <lineage>
        <taxon>Bacteria</taxon>
        <taxon>Pseudomonadati</taxon>
        <taxon>Pseudomonadota</taxon>
        <taxon>Betaproteobacteria</taxon>
        <taxon>Burkholderiales</taxon>
        <taxon>Oxalobacteraceae</taxon>
        <taxon>Telluria group</taxon>
        <taxon>Pseudoduganella</taxon>
    </lineage>
</organism>
<feature type="compositionally biased region" description="Low complexity" evidence="1">
    <location>
        <begin position="317"/>
        <end position="336"/>
    </location>
</feature>
<dbReference type="STRING" id="1035707.SAMN05216552_10575"/>
<evidence type="ECO:0000256" key="1">
    <source>
        <dbReference type="SAM" id="MobiDB-lite"/>
    </source>
</evidence>
<protein>
    <submittedName>
        <fullName evidence="2">Uncharacterized protein</fullName>
    </submittedName>
</protein>
<feature type="compositionally biased region" description="Basic and acidic residues" evidence="1">
    <location>
        <begin position="288"/>
        <end position="299"/>
    </location>
</feature>
<proteinExistence type="predicted"/>
<dbReference type="OrthoDB" id="5525274at2"/>
<dbReference type="AlphaFoldDB" id="A0A1I7M4T7"/>
<sequence>MITFHIARWNNTYRSRHPLPAGLSAQWDTGLLQLAEGNGLAQMGDSDEWVLVRRLALSTRMSAEGSQVEAGLAWEQALAKSLRQALDEGGPNVVRYRDRREAVADMVYRAALGDGARAWAWRRMGLISDGALPVTGLRAAAWRALTSEREGIWPLLTRLLFAEARCGAWTALMRALPPEMWRDVLGGCLQTRPYTLSQPLATDDSQHAPGMFDTPGATALLSWVRSQPVLAQRNGETLALLLAALGRIHGLPAGADPAASPAAVLLAARRMLAAFLPLSAPALRRKWPPRDGRDADGARYRKAHGSRARPESEPPRDASAPSSRATATSSESARPEPTGQGITGDDPRAAGQGEASGAAEDMPEPPALPDFAEWQQTSWAGLLFLLHLMPAAGVLSHPYVSAATPVFMWRLALALRVPLDDAAVRAFCGGWLPGAAERSAPGSQWAEADALARRTVGAWELWLAEKAPDLESPRLAAVCRRIGRIRFEPGWIETHLPLDAADARLRRLALDLDPGWLPWLGCVVRICYD</sequence>
<reference evidence="3" key="1">
    <citation type="submission" date="2016-10" db="EMBL/GenBank/DDBJ databases">
        <authorList>
            <person name="Varghese N."/>
            <person name="Submissions S."/>
        </authorList>
    </citation>
    <scope>NUCLEOTIDE SEQUENCE [LARGE SCALE GENOMIC DNA]</scope>
    <source>
        <strain evidence="3">CGMCC 1.11014</strain>
    </source>
</reference>
<name>A0A1I7M4T7_9BURK</name>
<accession>A0A1I7M4T7</accession>
<evidence type="ECO:0000313" key="2">
    <source>
        <dbReference type="EMBL" id="SFV16948.1"/>
    </source>
</evidence>
<keyword evidence="3" id="KW-1185">Reference proteome</keyword>
<dbReference type="EMBL" id="FPBO01000057">
    <property type="protein sequence ID" value="SFV16948.1"/>
    <property type="molecule type" value="Genomic_DNA"/>
</dbReference>
<gene>
    <name evidence="2" type="ORF">SAMN05216552_10575</name>
</gene>
<dbReference type="RefSeq" id="WP_093561139.1">
    <property type="nucleotide sequence ID" value="NZ_FPBO01000057.1"/>
</dbReference>
<feature type="compositionally biased region" description="Low complexity" evidence="1">
    <location>
        <begin position="349"/>
        <end position="360"/>
    </location>
</feature>
<feature type="region of interest" description="Disordered" evidence="1">
    <location>
        <begin position="284"/>
        <end position="369"/>
    </location>
</feature>
<dbReference type="Proteomes" id="UP000199391">
    <property type="component" value="Unassembled WGS sequence"/>
</dbReference>
<evidence type="ECO:0000313" key="3">
    <source>
        <dbReference type="Proteomes" id="UP000199391"/>
    </source>
</evidence>